<evidence type="ECO:0000256" key="1">
    <source>
        <dbReference type="ARBA" id="ARBA00010062"/>
    </source>
</evidence>
<organism evidence="5 6">
    <name type="scientific">Pseudomonas oryzae</name>
    <dbReference type="NCBI Taxonomy" id="1392877"/>
    <lineage>
        <taxon>Bacteria</taxon>
        <taxon>Pseudomonadati</taxon>
        <taxon>Pseudomonadota</taxon>
        <taxon>Gammaproteobacteria</taxon>
        <taxon>Pseudomonadales</taxon>
        <taxon>Pseudomonadaceae</taxon>
        <taxon>Pseudomonas</taxon>
    </lineage>
</organism>
<dbReference type="SUPFAM" id="SSF53822">
    <property type="entry name" value="Periplasmic binding protein-like I"/>
    <property type="match status" value="1"/>
</dbReference>
<feature type="chain" id="PRO_5009261920" evidence="3">
    <location>
        <begin position="19"/>
        <end position="412"/>
    </location>
</feature>
<dbReference type="EMBL" id="LT629751">
    <property type="protein sequence ID" value="SDS68748.1"/>
    <property type="molecule type" value="Genomic_DNA"/>
</dbReference>
<dbReference type="OrthoDB" id="9147078at2"/>
<dbReference type="PANTHER" id="PTHR30483">
    <property type="entry name" value="LEUCINE-SPECIFIC-BINDING PROTEIN"/>
    <property type="match status" value="1"/>
</dbReference>
<keyword evidence="6" id="KW-1185">Reference proteome</keyword>
<evidence type="ECO:0000256" key="3">
    <source>
        <dbReference type="SAM" id="SignalP"/>
    </source>
</evidence>
<dbReference type="STRING" id="1392877.SAMN05216221_2379"/>
<evidence type="ECO:0000256" key="2">
    <source>
        <dbReference type="ARBA" id="ARBA00022729"/>
    </source>
</evidence>
<dbReference type="AlphaFoldDB" id="A0A1H1U8D6"/>
<dbReference type="Pfam" id="PF13458">
    <property type="entry name" value="Peripla_BP_6"/>
    <property type="match status" value="1"/>
</dbReference>
<evidence type="ECO:0000313" key="5">
    <source>
        <dbReference type="EMBL" id="SDS68748.1"/>
    </source>
</evidence>
<evidence type="ECO:0000313" key="6">
    <source>
        <dbReference type="Proteomes" id="UP000243359"/>
    </source>
</evidence>
<keyword evidence="2 3" id="KW-0732">Signal</keyword>
<reference evidence="6" key="1">
    <citation type="submission" date="2016-10" db="EMBL/GenBank/DDBJ databases">
        <authorList>
            <person name="Varghese N."/>
            <person name="Submissions S."/>
        </authorList>
    </citation>
    <scope>NUCLEOTIDE SEQUENCE [LARGE SCALE GENOMIC DNA]</scope>
    <source>
        <strain evidence="6">KCTC 32247</strain>
    </source>
</reference>
<proteinExistence type="inferred from homology"/>
<dbReference type="RefSeq" id="WP_090349138.1">
    <property type="nucleotide sequence ID" value="NZ_LT629751.1"/>
</dbReference>
<dbReference type="InterPro" id="IPR028082">
    <property type="entry name" value="Peripla_BP_I"/>
</dbReference>
<comment type="similarity">
    <text evidence="1">Belongs to the leucine-binding protein family.</text>
</comment>
<name>A0A1H1U8D6_9PSED</name>
<dbReference type="Proteomes" id="UP000243359">
    <property type="component" value="Chromosome I"/>
</dbReference>
<dbReference type="InterPro" id="IPR028081">
    <property type="entry name" value="Leu-bd"/>
</dbReference>
<gene>
    <name evidence="5" type="ORF">SAMN05216221_2379</name>
</gene>
<feature type="domain" description="Leucine-binding protein" evidence="4">
    <location>
        <begin position="24"/>
        <end position="369"/>
    </location>
</feature>
<feature type="signal peptide" evidence="3">
    <location>
        <begin position="1"/>
        <end position="18"/>
    </location>
</feature>
<accession>A0A1H1U8D6</accession>
<sequence length="412" mass="45667">MRRLACLSLLLATFAIHAAPAGNPLKIGLNYPRTGNDKAEGLEQMRGALLAVEQINAAGGVLGRPLQLETANSASRTETAVKNVDRLQARGVAMVFGGATSEEVIAASQRAREHGLLYFATLAYANEVTGQHGHRYLFRESGSARMSARVLGEYLAIHQPRRRYFHITRDDAWGRSMESALRESTSSQDKARHGRRSLAASGARLADMRSALEAAAKSQADVLVLNLLGNDLVQIMSLVDQLGLNRRLQIIVPHLTKPLVEQIGPSIMTGVIGTETWTWRSPQMEKSAAGDDFVREFIADNQEYPGSTAASTYAIVRQWADAVARAGSSDSEAVIRALEGHRYQLLKGPQEWRAFDHQNVQDIYAVRVRPREEIMRDPLKQDYFEVIHRMRGEQAAVALDDWEQERDSLTLE</sequence>
<dbReference type="Gene3D" id="3.40.50.2300">
    <property type="match status" value="2"/>
</dbReference>
<dbReference type="InterPro" id="IPR051010">
    <property type="entry name" value="BCAA_transport"/>
</dbReference>
<dbReference type="PANTHER" id="PTHR30483:SF6">
    <property type="entry name" value="PERIPLASMIC BINDING PROTEIN OF ABC TRANSPORTER FOR NATURAL AMINO ACIDS"/>
    <property type="match status" value="1"/>
</dbReference>
<protein>
    <submittedName>
        <fullName evidence="5">Amino acid/amide ABC transporter substrate-binding protein, HAAT family</fullName>
    </submittedName>
</protein>
<evidence type="ECO:0000259" key="4">
    <source>
        <dbReference type="Pfam" id="PF13458"/>
    </source>
</evidence>